<dbReference type="RefSeq" id="XP_040656461.1">
    <property type="nucleotide sequence ID" value="XM_040801428.1"/>
</dbReference>
<feature type="region of interest" description="Disordered" evidence="5">
    <location>
        <begin position="602"/>
        <end position="653"/>
    </location>
</feature>
<dbReference type="STRING" id="98403.A0A151GJ54"/>
<evidence type="ECO:0000256" key="5">
    <source>
        <dbReference type="SAM" id="MobiDB-lite"/>
    </source>
</evidence>
<dbReference type="InParanoid" id="A0A151GJ54"/>
<dbReference type="FunFam" id="1.10.8.60:FF:000160">
    <property type="entry name" value="WGS project CABT00000000 data, contig 2.55"/>
    <property type="match status" value="1"/>
</dbReference>
<dbReference type="Pfam" id="PF13087">
    <property type="entry name" value="AAA_12"/>
    <property type="match status" value="1"/>
</dbReference>
<dbReference type="FunFam" id="3.40.50.300:FF:000216">
    <property type="entry name" value="Type VII secretion ATPase EccA"/>
    <property type="match status" value="2"/>
</dbReference>
<name>A0A151GJ54_DRECN</name>
<dbReference type="CDD" id="cd00009">
    <property type="entry name" value="AAA"/>
    <property type="match status" value="2"/>
</dbReference>
<feature type="domain" description="AAA+ ATPase" evidence="6">
    <location>
        <begin position="973"/>
        <end position="1113"/>
    </location>
</feature>
<dbReference type="InterPro" id="IPR041679">
    <property type="entry name" value="DNA2/NAM7-like_C"/>
</dbReference>
<feature type="region of interest" description="Disordered" evidence="5">
    <location>
        <begin position="1480"/>
        <end position="1512"/>
    </location>
</feature>
<feature type="compositionally biased region" description="Basic and acidic residues" evidence="5">
    <location>
        <begin position="1480"/>
        <end position="1489"/>
    </location>
</feature>
<feature type="coiled-coil region" evidence="4">
    <location>
        <begin position="547"/>
        <end position="594"/>
    </location>
</feature>
<dbReference type="InterPro" id="IPR041627">
    <property type="entry name" value="AAA_lid_6"/>
</dbReference>
<organism evidence="7 8">
    <name type="scientific">Drechmeria coniospora</name>
    <name type="common">Nematophagous fungus</name>
    <name type="synonym">Meria coniospora</name>
    <dbReference type="NCBI Taxonomy" id="98403"/>
    <lineage>
        <taxon>Eukaryota</taxon>
        <taxon>Fungi</taxon>
        <taxon>Dikarya</taxon>
        <taxon>Ascomycota</taxon>
        <taxon>Pezizomycotina</taxon>
        <taxon>Sordariomycetes</taxon>
        <taxon>Hypocreomycetidae</taxon>
        <taxon>Hypocreales</taxon>
        <taxon>Ophiocordycipitaceae</taxon>
        <taxon>Drechmeria</taxon>
    </lineage>
</organism>
<dbReference type="InterPro" id="IPR003593">
    <property type="entry name" value="AAA+_ATPase"/>
</dbReference>
<comment type="similarity">
    <text evidence="1">Belongs to the CbxX/CfxQ family.</text>
</comment>
<gene>
    <name evidence="7" type="ORF">DCS_04116</name>
</gene>
<evidence type="ECO:0000256" key="3">
    <source>
        <dbReference type="ARBA" id="ARBA00022840"/>
    </source>
</evidence>
<sequence>MTSIRVGGAQLNSLINGLENSLAQIQGPPGTGKSFLGALILSFIIGLTNHKVLVISYTNHALDQFLEDLLDIGLSENDMVRLGSKATERTKPLGLNNCTSSGDSYFDSSTRWLIGRLNRQKAEAATLLHDSLGGLSDSHINTRDILDYLELDHPDTSFWDAFQLSNEDEDFIVVGKAGKVLGPRDLYNRWMGGETLHGLGSLAAHVDDHCMFVWELPAESRRKLHARWTRKIAEDHIAGHMELAESHARHQTELNEAYNSRSQSILLGKRVIGCTTTGAAMNHAILRKVKPDVVLVEEAGEILEAHVVSALGPSVKQLILIGDHKQLRPKVGSYRLTVEMGEGFDLNVSLFERLIKHCHKFTSLTEQHRSHPDISHFTRLLAYPHLENSPETLKRDKVRGLQSRVIFAHHEKPEDMSEGPNADEGPRSGMSKRNTYEAEMVLKTVKYLGQQGYKSKDIVVITPYLGQLLLLKSTLSHEHDAVLNDLDSFELVICHELVEETCERGHKVTVTCSLTERECKRCLKEDENVRRRVLRDFELEQKRQKQQDSYALELQELDNEIDHHRRTIRLDTERQEQLEKLNQKKRQLESLEQRSCAPWNVNESKKKHTRSQVKGCTPPSAQLGSPANEEGQTDGFASAAREEWETHKSTNGDKNAALDELMGLIGLESIKEEFLSTKFNVDIKVRQNVPLKDERLGCCMLGNPGTGKTTVARIWARFLMTIGAIPGDVFEETTGAKLANGGVRDCQSLLEKLKADGGGVLFVDEAYQLSSGNSPGGTAVIDFLLGEIENLRGKVVFVFAGYEKEMEAFLAHNPGLPSRLPLLMKFDDYDDTELLRILHDRIVRKYSGRMTAEDGLDGLYMRIASRRLGRGRGKKGFGNARAMENVLAMIEKRQSKRLRAAQLNGEAQDEYRFGKEDIIGPEPSAAARRSEAWKRLNAMIGLEKVKEELRTLVESLSTNYQRELAEEPLIDFALNRVFIRPPGTGKTTVAKLYGQILAELGFLSNGDVVVKNPSDFVGSVLGQSETLTKGILSSTVGKVLVIDEAYSLYDGGSDGSTSNLYKSAIIDTLVAEVQNVPGEDRCVIMLGYEEQMDTMFRNVNPGLSRRFSVDSPFVFEDFDDKQLQLILDLKLKNSGFAAASKAKQVALGVLRRERNRPNFGNGGAVDNLLSRAKISFQERASKKKGTKNLLEAVDFDKYFDRAERTYTNVAKLFEGEVGREEIIAFLEELQERAMLLNEMKMDPGDEIPFSFLFRGPPGTGKTTTARKMGKVYYDMGLLATANVTECSATDLIGKFDGHTGPKVQQLLDRALGQVLFIDEAYRLAGGGFAQEAVDELVDSVTKPRYQGKLIIILAGYDEEINRLLSINPGMSSGFPESINFQPLRAEDCVKLLTSLLANKKEEMRLKSEKTLDVSCLEYPSESFGAAMVGEFESLAKVAGWGNARDVKQLAKVMFRRVKLSGTIATLEEEHVLGEMSAMLKDRTSREKSKVSSVSLRGPSQAALGRTPQLAGTTAATPAQADIEARPEANDAIVTTRPDPSDGDQSQVQGSCEEVRDAGVSDEIWNQLQLDRLEEQRLELEFEKLKKAQASAGAAARDRIVRQVLAEEEKRRREEANKARLQALGVCPVGYQWIKQQGGYRCAGGSHWMADDALGAMS</sequence>
<comment type="caution">
    <text evidence="7">The sequence shown here is derived from an EMBL/GenBank/DDBJ whole genome shotgun (WGS) entry which is preliminary data.</text>
</comment>
<dbReference type="InterPro" id="IPR000641">
    <property type="entry name" value="CbxX/CfxQ"/>
</dbReference>
<dbReference type="GO" id="GO:0005524">
    <property type="term" value="F:ATP binding"/>
    <property type="evidence" value="ECO:0007669"/>
    <property type="project" value="UniProtKB-KW"/>
</dbReference>
<dbReference type="GO" id="GO:0004386">
    <property type="term" value="F:helicase activity"/>
    <property type="evidence" value="ECO:0007669"/>
    <property type="project" value="InterPro"/>
</dbReference>
<dbReference type="PRINTS" id="PR00819">
    <property type="entry name" value="CBXCFQXSUPER"/>
</dbReference>
<dbReference type="PANTHER" id="PTHR43392">
    <property type="entry name" value="AAA-TYPE ATPASE FAMILY PROTEIN / ANKYRIN REPEAT FAMILY PROTEIN"/>
    <property type="match status" value="1"/>
</dbReference>
<dbReference type="Pfam" id="PF00004">
    <property type="entry name" value="AAA"/>
    <property type="match status" value="3"/>
</dbReference>
<dbReference type="InterPro" id="IPR027417">
    <property type="entry name" value="P-loop_NTPase"/>
</dbReference>
<dbReference type="Gene3D" id="1.10.8.60">
    <property type="match status" value="2"/>
</dbReference>
<dbReference type="InterPro" id="IPR003959">
    <property type="entry name" value="ATPase_AAA_core"/>
</dbReference>
<dbReference type="SUPFAM" id="SSF52540">
    <property type="entry name" value="P-loop containing nucleoside triphosphate hydrolases"/>
    <property type="match status" value="4"/>
</dbReference>
<feature type="domain" description="AAA+ ATPase" evidence="6">
    <location>
        <begin position="1247"/>
        <end position="1384"/>
    </location>
</feature>
<feature type="compositionally biased region" description="Basic and acidic residues" evidence="5">
    <location>
        <begin position="640"/>
        <end position="651"/>
    </location>
</feature>
<dbReference type="GeneID" id="63716759"/>
<dbReference type="Proteomes" id="UP000076580">
    <property type="component" value="Chromosome 02"/>
</dbReference>
<evidence type="ECO:0000256" key="2">
    <source>
        <dbReference type="ARBA" id="ARBA00022741"/>
    </source>
</evidence>
<dbReference type="InterPro" id="IPR041677">
    <property type="entry name" value="DNA2/NAM7_AAA_11"/>
</dbReference>
<reference evidence="7 8" key="1">
    <citation type="journal article" date="2016" name="Sci. Rep.">
        <title>Insights into Adaptations to a Near-Obligate Nematode Endoparasitic Lifestyle from the Finished Genome of Drechmeria coniospora.</title>
        <authorList>
            <person name="Zhang L."/>
            <person name="Zhou Z."/>
            <person name="Guo Q."/>
            <person name="Fokkens L."/>
            <person name="Miskei M."/>
            <person name="Pocsi I."/>
            <person name="Zhang W."/>
            <person name="Chen M."/>
            <person name="Wang L."/>
            <person name="Sun Y."/>
            <person name="Donzelli B.G."/>
            <person name="Gibson D.M."/>
            <person name="Nelson D.R."/>
            <person name="Luo J.G."/>
            <person name="Rep M."/>
            <person name="Liu H."/>
            <person name="Yang S."/>
            <person name="Wang J."/>
            <person name="Krasnoff S.B."/>
            <person name="Xu Y."/>
            <person name="Molnar I."/>
            <person name="Lin M."/>
        </authorList>
    </citation>
    <scope>NUCLEOTIDE SEQUENCE [LARGE SCALE GENOMIC DNA]</scope>
    <source>
        <strain evidence="7 8">ARSEF 6962</strain>
    </source>
</reference>
<evidence type="ECO:0000313" key="8">
    <source>
        <dbReference type="Proteomes" id="UP000076580"/>
    </source>
</evidence>
<evidence type="ECO:0000259" key="6">
    <source>
        <dbReference type="SMART" id="SM00382"/>
    </source>
</evidence>
<keyword evidence="4" id="KW-0175">Coiled coil</keyword>
<feature type="domain" description="AAA+ ATPase" evidence="6">
    <location>
        <begin position="19"/>
        <end position="446"/>
    </location>
</feature>
<keyword evidence="8" id="KW-1185">Reference proteome</keyword>
<evidence type="ECO:0000256" key="4">
    <source>
        <dbReference type="SAM" id="Coils"/>
    </source>
</evidence>
<keyword evidence="3" id="KW-0067">ATP-binding</keyword>
<keyword evidence="2" id="KW-0547">Nucleotide-binding</keyword>
<proteinExistence type="inferred from homology"/>
<dbReference type="GO" id="GO:0016887">
    <property type="term" value="F:ATP hydrolysis activity"/>
    <property type="evidence" value="ECO:0007669"/>
    <property type="project" value="InterPro"/>
</dbReference>
<dbReference type="PANTHER" id="PTHR43392:SF2">
    <property type="entry name" value="AAA-TYPE ATPASE FAMILY PROTEIN _ ANKYRIN REPEAT FAMILY PROTEIN"/>
    <property type="match status" value="1"/>
</dbReference>
<protein>
    <submittedName>
        <fullName evidence="7">CbxX/CfqX</fullName>
    </submittedName>
</protein>
<feature type="domain" description="AAA+ ATPase" evidence="6">
    <location>
        <begin position="694"/>
        <end position="848"/>
    </location>
</feature>
<feature type="region of interest" description="Disordered" evidence="5">
    <location>
        <begin position="411"/>
        <end position="430"/>
    </location>
</feature>
<dbReference type="CDD" id="cd17936">
    <property type="entry name" value="EEXXEc_NFX1"/>
    <property type="match status" value="1"/>
</dbReference>
<dbReference type="InterPro" id="IPR050773">
    <property type="entry name" value="CbxX/CfxQ_RuBisCO_ESX"/>
</dbReference>
<dbReference type="Gene3D" id="3.40.50.300">
    <property type="entry name" value="P-loop containing nucleotide triphosphate hydrolases"/>
    <property type="match status" value="6"/>
</dbReference>
<evidence type="ECO:0000313" key="7">
    <source>
        <dbReference type="EMBL" id="KYK57109.1"/>
    </source>
</evidence>
<dbReference type="SMART" id="SM00382">
    <property type="entry name" value="AAA"/>
    <property type="match status" value="4"/>
</dbReference>
<dbReference type="Pfam" id="PF17866">
    <property type="entry name" value="AAA_lid_6"/>
    <property type="match status" value="1"/>
</dbReference>
<dbReference type="EMBL" id="LAYC01000002">
    <property type="protein sequence ID" value="KYK57109.1"/>
    <property type="molecule type" value="Genomic_DNA"/>
</dbReference>
<accession>A0A151GJ54</accession>
<dbReference type="Pfam" id="PF13086">
    <property type="entry name" value="AAA_11"/>
    <property type="match status" value="1"/>
</dbReference>
<evidence type="ECO:0000256" key="1">
    <source>
        <dbReference type="ARBA" id="ARBA00010378"/>
    </source>
</evidence>